<evidence type="ECO:0000313" key="2">
    <source>
        <dbReference type="EMBL" id="KAK2594225.1"/>
    </source>
</evidence>
<dbReference type="EMBL" id="JASWJB010000176">
    <property type="protein sequence ID" value="KAK2594225.1"/>
    <property type="molecule type" value="Genomic_DNA"/>
</dbReference>
<organism evidence="2 3">
    <name type="scientific">Conoideocrella luteorostrata</name>
    <dbReference type="NCBI Taxonomy" id="1105319"/>
    <lineage>
        <taxon>Eukaryota</taxon>
        <taxon>Fungi</taxon>
        <taxon>Dikarya</taxon>
        <taxon>Ascomycota</taxon>
        <taxon>Pezizomycotina</taxon>
        <taxon>Sordariomycetes</taxon>
        <taxon>Hypocreomycetidae</taxon>
        <taxon>Hypocreales</taxon>
        <taxon>Clavicipitaceae</taxon>
        <taxon>Conoideocrella</taxon>
    </lineage>
</organism>
<feature type="compositionally biased region" description="Acidic residues" evidence="1">
    <location>
        <begin position="312"/>
        <end position="322"/>
    </location>
</feature>
<feature type="compositionally biased region" description="Low complexity" evidence="1">
    <location>
        <begin position="83"/>
        <end position="94"/>
    </location>
</feature>
<comment type="caution">
    <text evidence="2">The sequence shown here is derived from an EMBL/GenBank/DDBJ whole genome shotgun (WGS) entry which is preliminary data.</text>
</comment>
<feature type="region of interest" description="Disordered" evidence="1">
    <location>
        <begin position="271"/>
        <end position="322"/>
    </location>
</feature>
<keyword evidence="3" id="KW-1185">Reference proteome</keyword>
<reference evidence="2" key="1">
    <citation type="submission" date="2023-06" db="EMBL/GenBank/DDBJ databases">
        <title>Conoideocrella luteorostrata (Hypocreales: Clavicipitaceae), a potential biocontrol fungus for elongate hemlock scale in United States Christmas tree production areas.</title>
        <authorList>
            <person name="Barrett H."/>
            <person name="Lovett B."/>
            <person name="Macias A.M."/>
            <person name="Stajich J.E."/>
            <person name="Kasson M.T."/>
        </authorList>
    </citation>
    <scope>NUCLEOTIDE SEQUENCE</scope>
    <source>
        <strain evidence="2">ARSEF 14590</strain>
    </source>
</reference>
<feature type="region of interest" description="Disordered" evidence="1">
    <location>
        <begin position="83"/>
        <end position="139"/>
    </location>
</feature>
<dbReference type="AlphaFoldDB" id="A0AAJ0FYZ5"/>
<evidence type="ECO:0000256" key="1">
    <source>
        <dbReference type="SAM" id="MobiDB-lite"/>
    </source>
</evidence>
<protein>
    <submittedName>
        <fullName evidence="2">Uncharacterized protein</fullName>
    </submittedName>
</protein>
<name>A0AAJ0FYZ5_9HYPO</name>
<accession>A0AAJ0FYZ5</accession>
<evidence type="ECO:0000313" key="3">
    <source>
        <dbReference type="Proteomes" id="UP001251528"/>
    </source>
</evidence>
<gene>
    <name evidence="2" type="ORF">QQS21_008067</name>
</gene>
<proteinExistence type="predicted"/>
<sequence length="364" mass="38252">MAPSDTKRSLETLDGFVNDVLIQTGKALRASRRDGQGNLPAIQMHAKLPEIISAFHSALDDIENHIIHAKSVLLRDLDQLKAQNNPSEESQSSPQPQPAGPQSKLPIAIEIDSSPEPAPKEEPTDNGAMTIKSSAPIPDMGLHNSTAPVIPVKGEGQNVPSYAPITSGNDGYSTIKAEGIQLTSAAPVPAMDAKLESIQPGIGGGVEALDLTNSDSNFTNMEFSLAPGVDSQTQPGGQGVAVANPNEPSFDLGSFGATDGATSNMSLINSVPTNNVEQPVDPKAGTSEPIAEGQKKEEAPGEPLDDLFANDGEADGMDFDFGLDDGMGGDTFDDLMNDRDNTFDSMEHGDFDANFFGLDKIDDP</sequence>
<dbReference type="Proteomes" id="UP001251528">
    <property type="component" value="Unassembled WGS sequence"/>
</dbReference>